<dbReference type="RefSeq" id="WP_410032556.1">
    <property type="nucleotide sequence ID" value="NZ_JBGMEH010000002.1"/>
</dbReference>
<evidence type="ECO:0000313" key="10">
    <source>
        <dbReference type="Proteomes" id="UP001638015"/>
    </source>
</evidence>
<comment type="similarity">
    <text evidence="2">Belongs to the CpsC/CapA family.</text>
</comment>
<keyword evidence="3" id="KW-1003">Cell membrane</keyword>
<evidence type="ECO:0000256" key="2">
    <source>
        <dbReference type="ARBA" id="ARBA00006683"/>
    </source>
</evidence>
<evidence type="ECO:0000256" key="1">
    <source>
        <dbReference type="ARBA" id="ARBA00004651"/>
    </source>
</evidence>
<dbReference type="Pfam" id="PF02706">
    <property type="entry name" value="Wzz"/>
    <property type="match status" value="1"/>
</dbReference>
<evidence type="ECO:0000256" key="5">
    <source>
        <dbReference type="ARBA" id="ARBA00022989"/>
    </source>
</evidence>
<comment type="subcellular location">
    <subcellularLocation>
        <location evidence="1">Cell membrane</location>
        <topology evidence="1">Multi-pass membrane protein</topology>
    </subcellularLocation>
</comment>
<evidence type="ECO:0000313" key="9">
    <source>
        <dbReference type="EMBL" id="MFO3715749.1"/>
    </source>
</evidence>
<dbReference type="Proteomes" id="UP001638015">
    <property type="component" value="Unassembled WGS sequence"/>
</dbReference>
<evidence type="ECO:0000256" key="7">
    <source>
        <dbReference type="SAM" id="Phobius"/>
    </source>
</evidence>
<keyword evidence="6 7" id="KW-0472">Membrane</keyword>
<keyword evidence="10" id="KW-1185">Reference proteome</keyword>
<feature type="domain" description="Polysaccharide chain length determinant N-terminal" evidence="8">
    <location>
        <begin position="7"/>
        <end position="87"/>
    </location>
</feature>
<dbReference type="EMBL" id="JBGMEH010000002">
    <property type="protein sequence ID" value="MFO3715749.1"/>
    <property type="molecule type" value="Genomic_DNA"/>
</dbReference>
<proteinExistence type="inferred from homology"/>
<feature type="transmembrane region" description="Helical" evidence="7">
    <location>
        <begin position="165"/>
        <end position="185"/>
    </location>
</feature>
<evidence type="ECO:0000259" key="8">
    <source>
        <dbReference type="Pfam" id="PF02706"/>
    </source>
</evidence>
<protein>
    <submittedName>
        <fullName evidence="9">YveK family protein</fullName>
    </submittedName>
</protein>
<feature type="transmembrane region" description="Helical" evidence="7">
    <location>
        <begin position="16"/>
        <end position="36"/>
    </location>
</feature>
<dbReference type="InterPro" id="IPR003856">
    <property type="entry name" value="LPS_length_determ_N"/>
</dbReference>
<name>A0ABW9MVC9_9FIRM</name>
<evidence type="ECO:0000256" key="3">
    <source>
        <dbReference type="ARBA" id="ARBA00022475"/>
    </source>
</evidence>
<comment type="caution">
    <text evidence="9">The sequence shown here is derived from an EMBL/GenBank/DDBJ whole genome shotgun (WGS) entry which is preliminary data.</text>
</comment>
<organism evidence="9 10">
    <name type="scientific">Anaerococcus cruorum</name>
    <dbReference type="NCBI Taxonomy" id="3115617"/>
    <lineage>
        <taxon>Bacteria</taxon>
        <taxon>Bacillati</taxon>
        <taxon>Bacillota</taxon>
        <taxon>Tissierellia</taxon>
        <taxon>Tissierellales</taxon>
        <taxon>Peptoniphilaceae</taxon>
        <taxon>Anaerococcus</taxon>
    </lineage>
</organism>
<dbReference type="PANTHER" id="PTHR32309:SF31">
    <property type="entry name" value="CAPSULAR EXOPOLYSACCHARIDE FAMILY"/>
    <property type="match status" value="1"/>
</dbReference>
<sequence length="339" mass="38158">MLTTQQIRQAIKRNKWLIILPALLIGFLAFFTQNVLPGNYEAETALIVTSNDDEPITYNKLILNEKLANIYSQFLESEDLFETVSEKIDPDWDSKEVSKNFAYEVNPQGGVISLTYKDSNEDRAGDTLKLIAEEFRAYARNYLHMENIDYLQNVVVNEASKVRGIIFAVIGLIVGALLGILFTILKELLSDRIQDANDIRELGYEVLADLSDEKAAELSKVKRKIKTNSPNAVVGLSNLGKNKAQDNISNDLAKLLEGAELKVEDEKIIGQELVSLKAAYPYILINETSLSKSKAIDLADYEDYKIILVGKNSFKIDLKNEINELERLGIKVLGVIYYR</sequence>
<dbReference type="PANTHER" id="PTHR32309">
    <property type="entry name" value="TYROSINE-PROTEIN KINASE"/>
    <property type="match status" value="1"/>
</dbReference>
<keyword evidence="4 7" id="KW-0812">Transmembrane</keyword>
<evidence type="ECO:0000256" key="6">
    <source>
        <dbReference type="ARBA" id="ARBA00023136"/>
    </source>
</evidence>
<gene>
    <name evidence="9" type="ORF">ACCQ40_02960</name>
</gene>
<accession>A0ABW9MVC9</accession>
<reference evidence="9 10" key="1">
    <citation type="journal article" date="2025" name="Anaerobe">
        <title>Description of Anaerococcus kampingiae sp. nov., Anaerococcus groningensis sp. nov., Anaerococcus martiniensis sp. nov., and Anaerococcus cruorum sp. nov., isolated from human clinical specimens.</title>
        <authorList>
            <person name="Boiten K.E."/>
            <person name="Meijer J."/>
            <person name="van Wezel E.M."/>
            <person name="Veloo A.C.M."/>
        </authorList>
    </citation>
    <scope>NUCLEOTIDE SEQUENCE [LARGE SCALE GENOMIC DNA]</scope>
    <source>
        <strain evidence="9 10">ENR1039</strain>
    </source>
</reference>
<keyword evidence="5 7" id="KW-1133">Transmembrane helix</keyword>
<dbReference type="InterPro" id="IPR050445">
    <property type="entry name" value="Bact_polysacc_biosynth/exp"/>
</dbReference>
<evidence type="ECO:0000256" key="4">
    <source>
        <dbReference type="ARBA" id="ARBA00022692"/>
    </source>
</evidence>